<evidence type="ECO:0000313" key="1">
    <source>
        <dbReference type="EMBL" id="TCT10931.1"/>
    </source>
</evidence>
<dbReference type="GO" id="GO:0046653">
    <property type="term" value="P:tetrahydrofolate metabolic process"/>
    <property type="evidence" value="ECO:0007669"/>
    <property type="project" value="InterPro"/>
</dbReference>
<dbReference type="GO" id="GO:0008115">
    <property type="term" value="F:sarcosine oxidase activity"/>
    <property type="evidence" value="ECO:0007669"/>
    <property type="project" value="InterPro"/>
</dbReference>
<evidence type="ECO:0000313" key="2">
    <source>
        <dbReference type="Proteomes" id="UP000295525"/>
    </source>
</evidence>
<keyword evidence="2" id="KW-1185">Reference proteome</keyword>
<proteinExistence type="predicted"/>
<dbReference type="Proteomes" id="UP000295525">
    <property type="component" value="Unassembled WGS sequence"/>
</dbReference>
<reference evidence="1 2" key="1">
    <citation type="submission" date="2019-03" db="EMBL/GenBank/DDBJ databases">
        <title>Genomic Encyclopedia of Type Strains, Phase IV (KMG-IV): sequencing the most valuable type-strain genomes for metagenomic binning, comparative biology and taxonomic classification.</title>
        <authorList>
            <person name="Goeker M."/>
        </authorList>
    </citation>
    <scope>NUCLEOTIDE SEQUENCE [LARGE SCALE GENOMIC DNA]</scope>
    <source>
        <strain evidence="1 2">DSM 24591</strain>
    </source>
</reference>
<accession>A0A4R3MBI4</accession>
<dbReference type="InterPro" id="IPR006279">
    <property type="entry name" value="SoxD"/>
</dbReference>
<gene>
    <name evidence="1" type="ORF">EDC26_101153</name>
</gene>
<dbReference type="EMBL" id="SMAJ01000001">
    <property type="protein sequence ID" value="TCT10931.1"/>
    <property type="molecule type" value="Genomic_DNA"/>
</dbReference>
<dbReference type="NCBIfam" id="TIGR01374">
    <property type="entry name" value="soxD"/>
    <property type="match status" value="1"/>
</dbReference>
<dbReference type="OrthoDB" id="7159274at2"/>
<protein>
    <submittedName>
        <fullName evidence="1">Sarcosine oxidase subunit delta</fullName>
    </submittedName>
</protein>
<dbReference type="Pfam" id="PF04267">
    <property type="entry name" value="SoxD"/>
    <property type="match status" value="1"/>
</dbReference>
<dbReference type="InterPro" id="IPR038561">
    <property type="entry name" value="SoxD_sf"/>
</dbReference>
<sequence length="93" mass="11056">MLLIKCPWCGERAETEFSCGGEADIVRPVDSENLTDKEWGDYVFMRENARGLHREQWHHTQGCRRWFKLERDTVSYEIKSYEKFAQPNEGVEE</sequence>
<organism evidence="1 2">
    <name type="scientific">Paralcaligenes ureilyticus</name>
    <dbReference type="NCBI Taxonomy" id="627131"/>
    <lineage>
        <taxon>Bacteria</taxon>
        <taxon>Pseudomonadati</taxon>
        <taxon>Pseudomonadota</taxon>
        <taxon>Betaproteobacteria</taxon>
        <taxon>Burkholderiales</taxon>
        <taxon>Alcaligenaceae</taxon>
        <taxon>Paralcaligenes</taxon>
    </lineage>
</organism>
<comment type="caution">
    <text evidence="1">The sequence shown here is derived from an EMBL/GenBank/DDBJ whole genome shotgun (WGS) entry which is preliminary data.</text>
</comment>
<name>A0A4R3MBI4_9BURK</name>
<dbReference type="RefSeq" id="WP_132579639.1">
    <property type="nucleotide sequence ID" value="NZ_SMAJ01000001.1"/>
</dbReference>
<dbReference type="AlphaFoldDB" id="A0A4R3MBI4"/>
<dbReference type="Gene3D" id="3.30.2270.10">
    <property type="entry name" value="Folate-binding superfamily"/>
    <property type="match status" value="1"/>
</dbReference>